<keyword evidence="3" id="KW-1185">Reference proteome</keyword>
<dbReference type="Proteomes" id="UP000067626">
    <property type="component" value="Chromosome"/>
</dbReference>
<protein>
    <submittedName>
        <fullName evidence="2">Uncharacterized protein</fullName>
    </submittedName>
</protein>
<reference evidence="2 3" key="1">
    <citation type="submission" date="2015-07" db="EMBL/GenBank/DDBJ databases">
        <title>Genome analysis of myxobacterium Chondromyces crocatus Cm c5 reveals a high potential for natural compound synthesis and the genetic basis for the loss of fruiting body formation.</title>
        <authorList>
            <person name="Zaburannyi N."/>
            <person name="Bunk B."/>
            <person name="Maier J."/>
            <person name="Overmann J."/>
            <person name="Mueller R."/>
        </authorList>
    </citation>
    <scope>NUCLEOTIDE SEQUENCE [LARGE SCALE GENOMIC DNA]</scope>
    <source>
        <strain evidence="2 3">Cm c5</strain>
    </source>
</reference>
<evidence type="ECO:0000256" key="1">
    <source>
        <dbReference type="SAM" id="MobiDB-lite"/>
    </source>
</evidence>
<organism evidence="2 3">
    <name type="scientific">Chondromyces crocatus</name>
    <dbReference type="NCBI Taxonomy" id="52"/>
    <lineage>
        <taxon>Bacteria</taxon>
        <taxon>Pseudomonadati</taxon>
        <taxon>Myxococcota</taxon>
        <taxon>Polyangia</taxon>
        <taxon>Polyangiales</taxon>
        <taxon>Polyangiaceae</taxon>
        <taxon>Chondromyces</taxon>
    </lineage>
</organism>
<feature type="region of interest" description="Disordered" evidence="1">
    <location>
        <begin position="82"/>
        <end position="108"/>
    </location>
</feature>
<dbReference type="EMBL" id="CP012159">
    <property type="protein sequence ID" value="AKT40994.1"/>
    <property type="molecule type" value="Genomic_DNA"/>
</dbReference>
<evidence type="ECO:0000313" key="2">
    <source>
        <dbReference type="EMBL" id="AKT40994.1"/>
    </source>
</evidence>
<proteinExistence type="predicted"/>
<sequence length="108" mass="11340">MPLVLEGPGMPRVPAPARGRGPLQAFGRARLPGATSAATTMILRRAMPKIPARTSDGTRMWSTMSAAQCVSIAACVAAPAWHPGPEAPGRLQPPGRRLEMSKKCRSVG</sequence>
<dbReference type="AlphaFoldDB" id="A0A0K1EJF6"/>
<accession>A0A0K1EJF6</accession>
<dbReference type="KEGG" id="ccro:CMC5_051510"/>
<evidence type="ECO:0000313" key="3">
    <source>
        <dbReference type="Proteomes" id="UP000067626"/>
    </source>
</evidence>
<gene>
    <name evidence="2" type="ORF">CMC5_051510</name>
</gene>
<name>A0A0K1EJF6_CHOCO</name>